<reference evidence="16 17" key="1">
    <citation type="submission" date="2025-04" db="UniProtKB">
        <authorList>
            <consortium name="RefSeq"/>
        </authorList>
    </citation>
    <scope>IDENTIFICATION</scope>
    <source>
        <tissue evidence="16 17">Kidney</tissue>
    </source>
</reference>
<dbReference type="SUPFAM" id="SSF56112">
    <property type="entry name" value="Protein kinase-like (PK-like)"/>
    <property type="match status" value="1"/>
</dbReference>
<dbReference type="Pfam" id="PF00433">
    <property type="entry name" value="Pkinase_C"/>
    <property type="match status" value="1"/>
</dbReference>
<dbReference type="SMART" id="SM00220">
    <property type="entry name" value="S_TKc"/>
    <property type="match status" value="1"/>
</dbReference>
<dbReference type="InterPro" id="IPR017892">
    <property type="entry name" value="Pkinase_C"/>
</dbReference>
<dbReference type="InterPro" id="IPR000961">
    <property type="entry name" value="AGC-kinase_C"/>
</dbReference>
<dbReference type="AlphaFoldDB" id="A0A6P6D1R0"/>
<dbReference type="InterPro" id="IPR011993">
    <property type="entry name" value="PH-like_dom_sf"/>
</dbReference>
<dbReference type="Gene3D" id="1.10.510.10">
    <property type="entry name" value="Transferase(Phosphotransferase) domain 1"/>
    <property type="match status" value="1"/>
</dbReference>
<evidence type="ECO:0000259" key="14">
    <source>
        <dbReference type="PROSITE" id="PS51285"/>
    </source>
</evidence>
<dbReference type="InterPro" id="IPR039026">
    <property type="entry name" value="PH_PKB"/>
</dbReference>
<accession>A0A6P6D1R0</accession>
<dbReference type="Proteomes" id="UP000515202">
    <property type="component" value="Unplaced"/>
</dbReference>
<keyword evidence="7 16" id="KW-0418">Kinase</keyword>
<evidence type="ECO:0000256" key="1">
    <source>
        <dbReference type="ARBA" id="ARBA00006935"/>
    </source>
</evidence>
<evidence type="ECO:0000256" key="2">
    <source>
        <dbReference type="ARBA" id="ARBA00012513"/>
    </source>
</evidence>
<dbReference type="InterPro" id="IPR004367">
    <property type="entry name" value="Cyclin_C-dom"/>
</dbReference>
<dbReference type="PROSITE" id="PS00107">
    <property type="entry name" value="PROTEIN_KINASE_ATP"/>
    <property type="match status" value="1"/>
</dbReference>
<dbReference type="PROSITE" id="PS50003">
    <property type="entry name" value="PH_DOMAIN"/>
    <property type="match status" value="1"/>
</dbReference>
<dbReference type="PROSITE" id="PS00108">
    <property type="entry name" value="PROTEIN_KINASE_ST"/>
    <property type="match status" value="1"/>
</dbReference>
<dbReference type="InterPro" id="IPR001849">
    <property type="entry name" value="PH_domain"/>
</dbReference>
<feature type="binding site" evidence="10">
    <location>
        <position position="191"/>
    </location>
    <ligand>
        <name>ATP</name>
        <dbReference type="ChEBI" id="CHEBI:30616"/>
    </ligand>
</feature>
<evidence type="ECO:0000313" key="16">
    <source>
        <dbReference type="RefSeq" id="XP_023393700.1"/>
    </source>
</evidence>
<keyword evidence="15" id="KW-1185">Reference proteome</keyword>
<evidence type="ECO:0000259" key="12">
    <source>
        <dbReference type="PROSITE" id="PS50003"/>
    </source>
</evidence>
<keyword evidence="9" id="KW-0195">Cyclin</keyword>
<dbReference type="Gene3D" id="2.30.29.30">
    <property type="entry name" value="Pleckstrin-homology domain (PH domain)/Phosphotyrosine-binding domain (PTB)"/>
    <property type="match status" value="1"/>
</dbReference>
<dbReference type="InterPro" id="IPR017441">
    <property type="entry name" value="Protein_kinase_ATP_BS"/>
</dbReference>
<dbReference type="SUPFAM" id="SSF47954">
    <property type="entry name" value="Cyclin-like"/>
    <property type="match status" value="2"/>
</dbReference>
<evidence type="ECO:0000256" key="6">
    <source>
        <dbReference type="ARBA" id="ARBA00022741"/>
    </source>
</evidence>
<dbReference type="InterPro" id="IPR011009">
    <property type="entry name" value="Kinase-like_dom_sf"/>
</dbReference>
<dbReference type="RefSeq" id="XP_023393701.1">
    <property type="nucleotide sequence ID" value="XM_023537933.1"/>
</dbReference>
<name>A0A6P6D1R0_PTEVA</name>
<comment type="similarity">
    <text evidence="1">Belongs to the protein kinase superfamily. AGC Ser/Thr protein kinase family. RAC subfamily.</text>
</comment>
<dbReference type="FunFam" id="1.10.472.10:FF:000098">
    <property type="entry name" value="Cyclin N-terminal domain containing 2"/>
    <property type="match status" value="1"/>
</dbReference>
<evidence type="ECO:0000259" key="13">
    <source>
        <dbReference type="PROSITE" id="PS50011"/>
    </source>
</evidence>
<proteinExistence type="inferred from homology"/>
<dbReference type="EC" id="2.7.11.1" evidence="2"/>
<dbReference type="RefSeq" id="XP_023393700.1">
    <property type="nucleotide sequence ID" value="XM_023537932.1"/>
</dbReference>
<gene>
    <name evidence="16 17 18 19" type="primary">LOC105300159</name>
</gene>
<dbReference type="SMART" id="SM00385">
    <property type="entry name" value="CYCLIN"/>
    <property type="match status" value="2"/>
</dbReference>
<protein>
    <recommendedName>
        <fullName evidence="2">non-specific serine/threonine protein kinase</fullName>
        <ecNumber evidence="2">2.7.11.1</ecNumber>
    </recommendedName>
</protein>
<keyword evidence="6 10" id="KW-0547">Nucleotide-binding</keyword>
<evidence type="ECO:0000256" key="8">
    <source>
        <dbReference type="ARBA" id="ARBA00022840"/>
    </source>
</evidence>
<sequence length="768" mass="85933">MNEVSVIKEGWLHKRGEYIKTWRPRYFLLKSDGSFIGYKERPEAPDQTLPPLNNFSVAECQLMKTERPRPNTFVIRCLQWTTVIERTFHVDSPDEREEWMQAIQMVANSLKQRGPGEDPMDYKCGSPSDSSAAEEMEVAVSKARAKVTMNDFDYLKLLGKGTFGKVILVREKASGRYYAMKILRKEVIIAKDEVAHTVTESRVLQNTRHPFLTALKYAFQTHDRLCFVMEYANGGELFFHLSRERVFTEERARFYGAEIVSALEYLHSRDVVYRDIKLENLMLDKDGHIKITDFGLCKEGISDGATMKTFCGTPEYLAPEVLEDNDYGRAVDWWGLGVVMYEMLCGRLPFYNQDHERLFELILMEEIRFPRTLGPEAKALLAGLLKKDPKQRLGGGPSDAKEVMEHRFFLSINWQDVVQKKLLPPFKPQVTSEVDTRYFDDEFTAQSITITPPDRWFGAAEPTCAAPSISNAPAQSPAASLDPEPLSAAVPDVAPAGTSASLGRPEKPPGSCAPPGLEEALGALGLQGEREYAGDIFAEVLVCRAPPRRALPRTVTPEMRALVVDWLVQVHEYLGLAGDTLYLAVHLLDSYLRAGRVRLRHLQLLGVACLFVACKVEECVLPEPASLCLLGAGSFSQAELLRAERRVLSRLDFRLHHPGPLLCLGLLAALAKSSPQVMLLATYFLELSLLEAEAAGWEPGRLAAAALSLAHRVLDGSGSGLEPAFYRYGHGGGPLHPPESRRLQRSAFLVAVFTVTENERHLWRRGTR</sequence>
<dbReference type="PROSITE" id="PS50011">
    <property type="entry name" value="PROTEIN_KINASE_DOM"/>
    <property type="match status" value="1"/>
</dbReference>
<dbReference type="GeneID" id="105300159"/>
<dbReference type="InterPro" id="IPR008271">
    <property type="entry name" value="Ser/Thr_kinase_AS"/>
</dbReference>
<keyword evidence="5" id="KW-0808">Transferase</keyword>
<dbReference type="SMART" id="SM00233">
    <property type="entry name" value="PH"/>
    <property type="match status" value="1"/>
</dbReference>
<evidence type="ECO:0000256" key="9">
    <source>
        <dbReference type="ARBA" id="ARBA00023127"/>
    </source>
</evidence>
<dbReference type="SMART" id="SM00133">
    <property type="entry name" value="S_TK_X"/>
    <property type="match status" value="1"/>
</dbReference>
<dbReference type="Pfam" id="PF00134">
    <property type="entry name" value="Cyclin_N"/>
    <property type="match status" value="1"/>
</dbReference>
<dbReference type="GO" id="GO:0005524">
    <property type="term" value="F:ATP binding"/>
    <property type="evidence" value="ECO:0007669"/>
    <property type="project" value="UniProtKB-UniRule"/>
</dbReference>
<dbReference type="FunFam" id="2.30.29.30:FF:000027">
    <property type="entry name" value="Non-specific serine/threonine protein kinase"/>
    <property type="match status" value="1"/>
</dbReference>
<feature type="compositionally biased region" description="Polar residues" evidence="11">
    <location>
        <begin position="468"/>
        <end position="478"/>
    </location>
</feature>
<dbReference type="InterPro" id="IPR036915">
    <property type="entry name" value="Cyclin-like_sf"/>
</dbReference>
<dbReference type="OrthoDB" id="63267at2759"/>
<keyword evidence="3" id="KW-0723">Serine/threonine-protein kinase</keyword>
<dbReference type="RefSeq" id="XP_023393703.1">
    <property type="nucleotide sequence ID" value="XM_023537935.1"/>
</dbReference>
<evidence type="ECO:0000256" key="10">
    <source>
        <dbReference type="PROSITE-ProRule" id="PRU10141"/>
    </source>
</evidence>
<evidence type="ECO:0000313" key="17">
    <source>
        <dbReference type="RefSeq" id="XP_023393701.1"/>
    </source>
</evidence>
<organism evidence="15 17">
    <name type="scientific">Pteropus vampyrus</name>
    <name type="common">Large flying fox</name>
    <dbReference type="NCBI Taxonomy" id="132908"/>
    <lineage>
        <taxon>Eukaryota</taxon>
        <taxon>Metazoa</taxon>
        <taxon>Chordata</taxon>
        <taxon>Craniata</taxon>
        <taxon>Vertebrata</taxon>
        <taxon>Euteleostomi</taxon>
        <taxon>Mammalia</taxon>
        <taxon>Eutheria</taxon>
        <taxon>Laurasiatheria</taxon>
        <taxon>Chiroptera</taxon>
        <taxon>Yinpterochiroptera</taxon>
        <taxon>Pteropodoidea</taxon>
        <taxon>Pteropodidae</taxon>
        <taxon>Pteropodinae</taxon>
        <taxon>Pteropus</taxon>
    </lineage>
</organism>
<evidence type="ECO:0000256" key="7">
    <source>
        <dbReference type="ARBA" id="ARBA00022777"/>
    </source>
</evidence>
<evidence type="ECO:0000313" key="19">
    <source>
        <dbReference type="RefSeq" id="XP_023393703.1"/>
    </source>
</evidence>
<feature type="region of interest" description="Disordered" evidence="11">
    <location>
        <begin position="467"/>
        <end position="516"/>
    </location>
</feature>
<dbReference type="GO" id="GO:0004674">
    <property type="term" value="F:protein serine/threonine kinase activity"/>
    <property type="evidence" value="ECO:0007669"/>
    <property type="project" value="UniProtKB-KW"/>
</dbReference>
<evidence type="ECO:0000256" key="5">
    <source>
        <dbReference type="ARBA" id="ARBA00022679"/>
    </source>
</evidence>
<dbReference type="Pfam" id="PF00169">
    <property type="entry name" value="PH"/>
    <property type="match status" value="1"/>
</dbReference>
<dbReference type="CDD" id="cd20542">
    <property type="entry name" value="CYCLIN_CNTD2"/>
    <property type="match status" value="1"/>
</dbReference>
<evidence type="ECO:0000313" key="15">
    <source>
        <dbReference type="Proteomes" id="UP000515202"/>
    </source>
</evidence>
<keyword evidence="8 10" id="KW-0067">ATP-binding</keyword>
<dbReference type="FunFam" id="3.30.200.20:FF:000838">
    <property type="entry name" value="Non-specific serine/threonine protein kinase"/>
    <property type="match status" value="1"/>
</dbReference>
<evidence type="ECO:0000256" key="4">
    <source>
        <dbReference type="ARBA" id="ARBA00022553"/>
    </source>
</evidence>
<dbReference type="CDD" id="cd01241">
    <property type="entry name" value="PH_PKB"/>
    <property type="match status" value="1"/>
</dbReference>
<evidence type="ECO:0000256" key="11">
    <source>
        <dbReference type="SAM" id="MobiDB-lite"/>
    </source>
</evidence>
<dbReference type="FunFam" id="1.10.510.10:FF:000033">
    <property type="entry name" value="Non-specific serine/threonine protein kinase"/>
    <property type="match status" value="1"/>
</dbReference>
<dbReference type="SUPFAM" id="SSF50729">
    <property type="entry name" value="PH domain-like"/>
    <property type="match status" value="1"/>
</dbReference>
<feature type="domain" description="Protein kinase" evidence="13">
    <location>
        <begin position="152"/>
        <end position="409"/>
    </location>
</feature>
<evidence type="ECO:0000256" key="3">
    <source>
        <dbReference type="ARBA" id="ARBA00022527"/>
    </source>
</evidence>
<dbReference type="Gene3D" id="3.30.200.20">
    <property type="entry name" value="Phosphorylase Kinase, domain 1"/>
    <property type="match status" value="1"/>
</dbReference>
<feature type="domain" description="PH" evidence="12">
    <location>
        <begin position="5"/>
        <end position="108"/>
    </location>
</feature>
<dbReference type="Pfam" id="PF02984">
    <property type="entry name" value="Cyclin_C"/>
    <property type="match status" value="1"/>
</dbReference>
<dbReference type="PROSITE" id="PS51285">
    <property type="entry name" value="AGC_KINASE_CTER"/>
    <property type="match status" value="1"/>
</dbReference>
<dbReference type="Gene3D" id="1.10.472.10">
    <property type="entry name" value="Cyclin-like"/>
    <property type="match status" value="2"/>
</dbReference>
<dbReference type="RefSeq" id="XP_023393702.1">
    <property type="nucleotide sequence ID" value="XM_023537934.1"/>
</dbReference>
<dbReference type="InterPro" id="IPR013763">
    <property type="entry name" value="Cyclin-like_dom"/>
</dbReference>
<dbReference type="InterPro" id="IPR006671">
    <property type="entry name" value="Cyclin_N"/>
</dbReference>
<dbReference type="PANTHER" id="PTHR24351">
    <property type="entry name" value="RIBOSOMAL PROTEIN S6 KINASE"/>
    <property type="match status" value="1"/>
</dbReference>
<evidence type="ECO:0000313" key="18">
    <source>
        <dbReference type="RefSeq" id="XP_023393702.1"/>
    </source>
</evidence>
<dbReference type="InterPro" id="IPR000719">
    <property type="entry name" value="Prot_kinase_dom"/>
</dbReference>
<dbReference type="FunFam" id="1.10.472.10:FF:000355">
    <property type="entry name" value="Cyclin protein 2"/>
    <property type="match status" value="1"/>
</dbReference>
<keyword evidence="4" id="KW-0597">Phosphoprotein</keyword>
<feature type="domain" description="AGC-kinase C-terminal" evidence="14">
    <location>
        <begin position="410"/>
        <end position="472"/>
    </location>
</feature>
<dbReference type="Pfam" id="PF00069">
    <property type="entry name" value="Pkinase"/>
    <property type="match status" value="1"/>
</dbReference>